<dbReference type="GO" id="GO:0004190">
    <property type="term" value="F:aspartic-type endopeptidase activity"/>
    <property type="evidence" value="ECO:0007669"/>
    <property type="project" value="UniProtKB-KW"/>
</dbReference>
<dbReference type="PROSITE" id="PS50994">
    <property type="entry name" value="INTEGRASE"/>
    <property type="match status" value="1"/>
</dbReference>
<dbReference type="EMBL" id="QXFT01004666">
    <property type="protein sequence ID" value="KAE9276559.1"/>
    <property type="molecule type" value="Genomic_DNA"/>
</dbReference>
<proteinExistence type="predicted"/>
<keyword evidence="2" id="KW-0479">Metal-binding</keyword>
<evidence type="ECO:0000256" key="5">
    <source>
        <dbReference type="SAM" id="MobiDB-lite"/>
    </source>
</evidence>
<feature type="region of interest" description="Disordered" evidence="5">
    <location>
        <begin position="447"/>
        <end position="483"/>
    </location>
</feature>
<feature type="compositionally biased region" description="Acidic residues" evidence="5">
    <location>
        <begin position="447"/>
        <end position="458"/>
    </location>
</feature>
<evidence type="ECO:0000256" key="1">
    <source>
        <dbReference type="ARBA" id="ARBA00022670"/>
    </source>
</evidence>
<dbReference type="PANTHER" id="PTHR42648:SF28">
    <property type="entry name" value="TRANSPOSON-ENCODED PROTEIN WITH RIBONUCLEASE H-LIKE AND RETROVIRUS ZINC FINGER-LIKE DOMAINS"/>
    <property type="match status" value="1"/>
</dbReference>
<keyword evidence="8" id="KW-1185">Reference proteome</keyword>
<dbReference type="CDD" id="cd09272">
    <property type="entry name" value="RNase_HI_RT_Ty1"/>
    <property type="match status" value="1"/>
</dbReference>
<accession>A0A6A4BPA0</accession>
<evidence type="ECO:0000313" key="8">
    <source>
        <dbReference type="Proteomes" id="UP000434957"/>
    </source>
</evidence>
<dbReference type="Pfam" id="PF22936">
    <property type="entry name" value="Pol_BBD"/>
    <property type="match status" value="1"/>
</dbReference>
<dbReference type="GO" id="GO:0015074">
    <property type="term" value="P:DNA integration"/>
    <property type="evidence" value="ECO:0007669"/>
    <property type="project" value="InterPro"/>
</dbReference>
<keyword evidence="1" id="KW-0645">Protease</keyword>
<evidence type="ECO:0000313" key="7">
    <source>
        <dbReference type="EMBL" id="KAE9276559.1"/>
    </source>
</evidence>
<dbReference type="InterPro" id="IPR054722">
    <property type="entry name" value="PolX-like_BBD"/>
</dbReference>
<gene>
    <name evidence="7" type="ORF">PR003_g29029</name>
</gene>
<dbReference type="AlphaFoldDB" id="A0A6A4BPA0"/>
<feature type="compositionally biased region" description="Basic and acidic residues" evidence="5">
    <location>
        <begin position="469"/>
        <end position="483"/>
    </location>
</feature>
<dbReference type="Gene3D" id="3.30.420.10">
    <property type="entry name" value="Ribonuclease H-like superfamily/Ribonuclease H"/>
    <property type="match status" value="1"/>
</dbReference>
<dbReference type="SUPFAM" id="SSF53098">
    <property type="entry name" value="Ribonuclease H-like"/>
    <property type="match status" value="1"/>
</dbReference>
<feature type="domain" description="Integrase catalytic" evidence="6">
    <location>
        <begin position="193"/>
        <end position="368"/>
    </location>
</feature>
<dbReference type="GO" id="GO:0006508">
    <property type="term" value="P:proteolysis"/>
    <property type="evidence" value="ECO:0007669"/>
    <property type="project" value="UniProtKB-KW"/>
</dbReference>
<dbReference type="InterPro" id="IPR036397">
    <property type="entry name" value="RNaseH_sf"/>
</dbReference>
<dbReference type="PANTHER" id="PTHR42648">
    <property type="entry name" value="TRANSPOSASE, PUTATIVE-RELATED"/>
    <property type="match status" value="1"/>
</dbReference>
<dbReference type="InterPro" id="IPR043502">
    <property type="entry name" value="DNA/RNA_pol_sf"/>
</dbReference>
<sequence length="1059" mass="118721">MDSGASVHLTGRREHLTGVTKLQSPVVVTVADGREIAIEVVGKMELNTVTRSANGEERHIRTWVPDVYLVPSLSVSLISVSQLVKRGHHVLFDGRKWEVTSGRRQKVIMQAMESNGVYEIATREKYCTATLHAEGLSVQQRASLLTWHKRLGHLHFDACRRLARSGAVDGVNGVKFDNQRQTCTACALAKAQYSSAPTERSSSDAAADAVCHVDLAGPIQKSYHGSEYFMVAVWRGYIKAYGLRSKDQAKEKVEDFLRFIARQAAVPVEEIRTVRTDGGGEFVNRDFRHFASQLGLRHQHTVPHRSSQNGVAERAIRTVTEMAAAMLIDSKLPHYLWEVALQHAVFLRNRIPRRSEVITPHEALFKTRPNLGQLPIFGQAVVVRTPDPVRRKRLRFRGCGVLGAFVGFSESVKGSKVYLLGEARKICDSADVFVLDNMAYDEVLLPDDDVSESPENSDDLVGSANDHPQTQRHEDVVQTSREESLSRLAAAERTLSDTSWPRETVDEVNGGTELTRARRSERISARNITPAFLLVADVIKEPLNMREARLSPQWSKWRRATEVEIRALEANDTFELVPLPPGKTALNNTVQFRLKVDADGNVERYKARVCACGNLRVYLRDYVHTHAPVIDLVCVKIFLAFVVKFDMYVRQGDVPAAYLKAPLKEEVYVRQVRGFERPGSESLVWKLKKALYGLRQAGHEWNREIDKFLKEYGLQPTTGDACLYYKRDSDGLLLVCLYVDDILVAHQHKEAVLRLLTALSIKFQVKDLGVPTQFLGTKIQRTESGIELSQTTYVEEILHRFAMSPTRRADTPMVPNTRLEFLDEPSAQEVEEMSKVPYRQVVGCLLYLARVTRPDLSFSINQLARHCSKPRKAAWDAAKHVLRYLHHTKRARLELSPAEESVSLATDADWANDISDRKSISGFFVRVFGCPVHWGSLKQSVVTLSSTTAEFVAACEGLMQAEWISLVVGELLGDDVEPVIVQQVDNLSAISRIKKDGSSNAQKAIDIRFHYVKDALKKNKMVLQYVPTSDNPADLLTKSLAKTELSRKRDLCGLCGATG</sequence>
<organism evidence="7 8">
    <name type="scientific">Phytophthora rubi</name>
    <dbReference type="NCBI Taxonomy" id="129364"/>
    <lineage>
        <taxon>Eukaryota</taxon>
        <taxon>Sar</taxon>
        <taxon>Stramenopiles</taxon>
        <taxon>Oomycota</taxon>
        <taxon>Peronosporomycetes</taxon>
        <taxon>Peronosporales</taxon>
        <taxon>Peronosporaceae</taxon>
        <taxon>Phytophthora</taxon>
    </lineage>
</organism>
<dbReference type="InterPro" id="IPR001584">
    <property type="entry name" value="Integrase_cat-core"/>
</dbReference>
<keyword evidence="3" id="KW-0064">Aspartyl protease</keyword>
<keyword evidence="4" id="KW-0378">Hydrolase</keyword>
<reference evidence="7 8" key="1">
    <citation type="submission" date="2018-08" db="EMBL/GenBank/DDBJ databases">
        <title>Genomic investigation of the strawberry pathogen Phytophthora fragariae indicates pathogenicity is determined by transcriptional variation in three key races.</title>
        <authorList>
            <person name="Adams T.M."/>
            <person name="Armitage A.D."/>
            <person name="Sobczyk M.K."/>
            <person name="Bates H.J."/>
            <person name="Dunwell J.M."/>
            <person name="Nellist C.F."/>
            <person name="Harrison R.J."/>
        </authorList>
    </citation>
    <scope>NUCLEOTIDE SEQUENCE [LARGE SCALE GENOMIC DNA]</scope>
    <source>
        <strain evidence="7 8">SCRP333</strain>
    </source>
</reference>
<evidence type="ECO:0000256" key="2">
    <source>
        <dbReference type="ARBA" id="ARBA00022723"/>
    </source>
</evidence>
<evidence type="ECO:0000259" key="6">
    <source>
        <dbReference type="PROSITE" id="PS50994"/>
    </source>
</evidence>
<dbReference type="InterPro" id="IPR012337">
    <property type="entry name" value="RNaseH-like_sf"/>
</dbReference>
<dbReference type="InterPro" id="IPR039537">
    <property type="entry name" value="Retrotran_Ty1/copia-like"/>
</dbReference>
<dbReference type="GO" id="GO:0003676">
    <property type="term" value="F:nucleic acid binding"/>
    <property type="evidence" value="ECO:0007669"/>
    <property type="project" value="InterPro"/>
</dbReference>
<evidence type="ECO:0000256" key="3">
    <source>
        <dbReference type="ARBA" id="ARBA00022750"/>
    </source>
</evidence>
<dbReference type="SUPFAM" id="SSF56672">
    <property type="entry name" value="DNA/RNA polymerases"/>
    <property type="match status" value="1"/>
</dbReference>
<dbReference type="GO" id="GO:0046872">
    <property type="term" value="F:metal ion binding"/>
    <property type="evidence" value="ECO:0007669"/>
    <property type="project" value="UniProtKB-KW"/>
</dbReference>
<protein>
    <submittedName>
        <fullName evidence="7">Retrovirus-related Pol polyprotein from transposon TNT 1-94</fullName>
    </submittedName>
</protein>
<evidence type="ECO:0000256" key="4">
    <source>
        <dbReference type="ARBA" id="ARBA00022801"/>
    </source>
</evidence>
<dbReference type="InterPro" id="IPR013103">
    <property type="entry name" value="RVT_2"/>
</dbReference>
<comment type="caution">
    <text evidence="7">The sequence shown here is derived from an EMBL/GenBank/DDBJ whole genome shotgun (WGS) entry which is preliminary data.</text>
</comment>
<dbReference type="Pfam" id="PF13976">
    <property type="entry name" value="gag_pre-integrs"/>
    <property type="match status" value="1"/>
</dbReference>
<dbReference type="Proteomes" id="UP000434957">
    <property type="component" value="Unassembled WGS sequence"/>
</dbReference>
<name>A0A6A4BPA0_9STRA</name>
<dbReference type="Pfam" id="PF07727">
    <property type="entry name" value="RVT_2"/>
    <property type="match status" value="1"/>
</dbReference>
<dbReference type="InterPro" id="IPR025724">
    <property type="entry name" value="GAG-pre-integrase_dom"/>
</dbReference>